<dbReference type="EMBL" id="CP108110">
    <property type="protein sequence ID" value="WUQ85282.1"/>
    <property type="molecule type" value="Genomic_DNA"/>
</dbReference>
<protein>
    <submittedName>
        <fullName evidence="1">Uncharacterized protein</fullName>
    </submittedName>
</protein>
<evidence type="ECO:0000313" key="2">
    <source>
        <dbReference type="Proteomes" id="UP001432222"/>
    </source>
</evidence>
<dbReference type="Proteomes" id="UP001432222">
    <property type="component" value="Chromosome"/>
</dbReference>
<name>A0ABZ1U292_9ACTN</name>
<reference evidence="1" key="1">
    <citation type="submission" date="2022-10" db="EMBL/GenBank/DDBJ databases">
        <title>The complete genomes of actinobacterial strains from the NBC collection.</title>
        <authorList>
            <person name="Joergensen T.S."/>
            <person name="Alvarez Arevalo M."/>
            <person name="Sterndorff E.B."/>
            <person name="Faurdal D."/>
            <person name="Vuksanovic O."/>
            <person name="Mourched A.-S."/>
            <person name="Charusanti P."/>
            <person name="Shaw S."/>
            <person name="Blin K."/>
            <person name="Weber T."/>
        </authorList>
    </citation>
    <scope>NUCLEOTIDE SEQUENCE</scope>
    <source>
        <strain evidence="1">NBC_00222</strain>
    </source>
</reference>
<evidence type="ECO:0000313" key="1">
    <source>
        <dbReference type="EMBL" id="WUQ85282.1"/>
    </source>
</evidence>
<sequence>MVTPEDLVGRQMQGVTCSWFHARDGGGEPELLRMWLHMEDLGPVRFHTLDHILDLRIDEPHSSYDMDMLGHVTVSDSPDEFPLAPFAGSGVVSIQHIRQRSINSRVGFKVTFQVGSVRILALADDLVVTATRLPGGWEDDLVLDPPDTDPASEAMLRILAEQTQVCRAAREAVLTGGACRIGDGVVPAEVLADTYAVRLEHTRAANIETIGLPETVAALREQGTQPVQLGSIDSPDGSWHFVVFLAPDGSLVACTGVRKISPETTEDHGEDRS</sequence>
<keyword evidence="2" id="KW-1185">Reference proteome</keyword>
<dbReference type="RefSeq" id="WP_328956062.1">
    <property type="nucleotide sequence ID" value="NZ_CP108110.1"/>
</dbReference>
<organism evidence="1 2">
    <name type="scientific">Kitasatospora purpeofusca</name>
    <dbReference type="NCBI Taxonomy" id="67352"/>
    <lineage>
        <taxon>Bacteria</taxon>
        <taxon>Bacillati</taxon>
        <taxon>Actinomycetota</taxon>
        <taxon>Actinomycetes</taxon>
        <taxon>Kitasatosporales</taxon>
        <taxon>Streptomycetaceae</taxon>
        <taxon>Kitasatospora</taxon>
    </lineage>
</organism>
<accession>A0ABZ1U292</accession>
<proteinExistence type="predicted"/>
<gene>
    <name evidence="1" type="ORF">OHA16_21340</name>
</gene>